<dbReference type="GO" id="GO:0005524">
    <property type="term" value="F:ATP binding"/>
    <property type="evidence" value="ECO:0007669"/>
    <property type="project" value="UniProtKB-KW"/>
</dbReference>
<gene>
    <name evidence="2" type="ORF">K8V56_21485</name>
</gene>
<dbReference type="CDD" id="cd00267">
    <property type="entry name" value="ABC_ATPase"/>
    <property type="match status" value="1"/>
</dbReference>
<reference evidence="2" key="2">
    <citation type="submission" date="2021-09" db="EMBL/GenBank/DDBJ databases">
        <authorList>
            <person name="Gilroy R."/>
        </authorList>
    </citation>
    <scope>NUCLEOTIDE SEQUENCE</scope>
    <source>
        <strain evidence="2">CHK171-7178</strain>
    </source>
</reference>
<feature type="domain" description="ATPase AAA-type core" evidence="1">
    <location>
        <begin position="27"/>
        <end position="101"/>
    </location>
</feature>
<dbReference type="GO" id="GO:0016887">
    <property type="term" value="F:ATP hydrolysis activity"/>
    <property type="evidence" value="ECO:0007669"/>
    <property type="project" value="InterPro"/>
</dbReference>
<proteinExistence type="predicted"/>
<organism evidence="2 3">
    <name type="scientific">Sporosarcina psychrophila</name>
    <name type="common">Bacillus psychrophilus</name>
    <dbReference type="NCBI Taxonomy" id="1476"/>
    <lineage>
        <taxon>Bacteria</taxon>
        <taxon>Bacillati</taxon>
        <taxon>Bacillota</taxon>
        <taxon>Bacilli</taxon>
        <taxon>Bacillales</taxon>
        <taxon>Caryophanaceae</taxon>
        <taxon>Sporosarcina</taxon>
    </lineage>
</organism>
<dbReference type="PANTHER" id="PTHR43581:SF2">
    <property type="entry name" value="EXCINUCLEASE ATPASE SUBUNIT"/>
    <property type="match status" value="1"/>
</dbReference>
<feature type="non-terminal residue" evidence="2">
    <location>
        <position position="1"/>
    </location>
</feature>
<dbReference type="PANTHER" id="PTHR43581">
    <property type="entry name" value="ATP/GTP PHOSPHATASE"/>
    <property type="match status" value="1"/>
</dbReference>
<protein>
    <submittedName>
        <fullName evidence="2">ATP-binding protein</fullName>
    </submittedName>
</protein>
<dbReference type="EMBL" id="DYWT01000318">
    <property type="protein sequence ID" value="HJF34344.1"/>
    <property type="molecule type" value="Genomic_DNA"/>
</dbReference>
<dbReference type="Gene3D" id="3.40.50.300">
    <property type="entry name" value="P-loop containing nucleotide triphosphate hydrolases"/>
    <property type="match status" value="1"/>
</dbReference>
<comment type="caution">
    <text evidence="2">The sequence shown here is derived from an EMBL/GenBank/DDBJ whole genome shotgun (WGS) entry which is preliminary data.</text>
</comment>
<keyword evidence="2" id="KW-0547">Nucleotide-binding</keyword>
<dbReference type="InterPro" id="IPR027417">
    <property type="entry name" value="P-loop_NTPase"/>
</dbReference>
<keyword evidence="2" id="KW-0067">ATP-binding</keyword>
<name>A0A921G378_SPOPS</name>
<dbReference type="SUPFAM" id="SSF52540">
    <property type="entry name" value="P-loop containing nucleoside triphosphate hydrolases"/>
    <property type="match status" value="1"/>
</dbReference>
<dbReference type="InterPro" id="IPR051396">
    <property type="entry name" value="Bact_Antivir_Def_Nuclease"/>
</dbReference>
<evidence type="ECO:0000313" key="3">
    <source>
        <dbReference type="Proteomes" id="UP000698173"/>
    </source>
</evidence>
<evidence type="ECO:0000313" key="2">
    <source>
        <dbReference type="EMBL" id="HJF34344.1"/>
    </source>
</evidence>
<dbReference type="AlphaFoldDB" id="A0A921G378"/>
<dbReference type="Pfam" id="PF13304">
    <property type="entry name" value="AAA_21"/>
    <property type="match status" value="1"/>
</dbReference>
<dbReference type="InterPro" id="IPR003959">
    <property type="entry name" value="ATPase_AAA_core"/>
</dbReference>
<reference evidence="2" key="1">
    <citation type="journal article" date="2021" name="PeerJ">
        <title>Extensive microbial diversity within the chicken gut microbiome revealed by metagenomics and culture.</title>
        <authorList>
            <person name="Gilroy R."/>
            <person name="Ravi A."/>
            <person name="Getino M."/>
            <person name="Pursley I."/>
            <person name="Horton D.L."/>
            <person name="Alikhan N.F."/>
            <person name="Baker D."/>
            <person name="Gharbi K."/>
            <person name="Hall N."/>
            <person name="Watson M."/>
            <person name="Adriaenssens E.M."/>
            <person name="Foster-Nyarko E."/>
            <person name="Jarju S."/>
            <person name="Secka A."/>
            <person name="Antonio M."/>
            <person name="Oren A."/>
            <person name="Chaudhuri R.R."/>
            <person name="La Ragione R."/>
            <person name="Hildebrand F."/>
            <person name="Pallen M.J."/>
        </authorList>
    </citation>
    <scope>NUCLEOTIDE SEQUENCE</scope>
    <source>
        <strain evidence="2">CHK171-7178</strain>
    </source>
</reference>
<sequence length="117" mass="13114">KKILLTDLSSYFEEIEFESLGKNNKNNVLKLSSGEKQLFIMLVATLNINKSFSQSGKSRILIIDEPELSLHIEWQSQLLDIMLKNLGGQQLILATHSPEIVGDYANHCIDVRGVSSL</sequence>
<evidence type="ECO:0000259" key="1">
    <source>
        <dbReference type="Pfam" id="PF13304"/>
    </source>
</evidence>
<dbReference type="Proteomes" id="UP000698173">
    <property type="component" value="Unassembled WGS sequence"/>
</dbReference>
<accession>A0A921G378</accession>